<reference evidence="2" key="1">
    <citation type="submission" date="2022-11" db="EMBL/GenBank/DDBJ databases">
        <title>Dyadobacter pollutisoli sp. nov., isolated from plastic dumped soil.</title>
        <authorList>
            <person name="Kim J.M."/>
            <person name="Kim K.R."/>
            <person name="Lee J.K."/>
            <person name="Hao L."/>
            <person name="Jeon C.O."/>
        </authorList>
    </citation>
    <scope>NUCLEOTIDE SEQUENCE</scope>
    <source>
        <strain evidence="2">U1</strain>
    </source>
</reference>
<dbReference type="InterPro" id="IPR029045">
    <property type="entry name" value="ClpP/crotonase-like_dom_sf"/>
</dbReference>
<dbReference type="EMBL" id="CP112998">
    <property type="protein sequence ID" value="WAC15291.1"/>
    <property type="molecule type" value="Genomic_DNA"/>
</dbReference>
<name>A0A9E8NHX5_9BACT</name>
<accession>A0A9E8NHX5</accession>
<organism evidence="2 3">
    <name type="scientific">Dyadobacter pollutisoli</name>
    <dbReference type="NCBI Taxonomy" id="2910158"/>
    <lineage>
        <taxon>Bacteria</taxon>
        <taxon>Pseudomonadati</taxon>
        <taxon>Bacteroidota</taxon>
        <taxon>Cytophagia</taxon>
        <taxon>Cytophagales</taxon>
        <taxon>Spirosomataceae</taxon>
        <taxon>Dyadobacter</taxon>
    </lineage>
</organism>
<evidence type="ECO:0000259" key="1">
    <source>
        <dbReference type="Pfam" id="PF03572"/>
    </source>
</evidence>
<dbReference type="GO" id="GO:0008236">
    <property type="term" value="F:serine-type peptidase activity"/>
    <property type="evidence" value="ECO:0007669"/>
    <property type="project" value="InterPro"/>
</dbReference>
<dbReference type="AlphaFoldDB" id="A0A9E8NHX5"/>
<feature type="domain" description="Tail specific protease" evidence="1">
    <location>
        <begin position="243"/>
        <end position="454"/>
    </location>
</feature>
<proteinExistence type="predicted"/>
<gene>
    <name evidence="2" type="ORF">ON006_15260</name>
</gene>
<dbReference type="InterPro" id="IPR005151">
    <property type="entry name" value="Tail-specific_protease"/>
</dbReference>
<dbReference type="Pfam" id="PF03572">
    <property type="entry name" value="Peptidase_S41"/>
    <property type="match status" value="1"/>
</dbReference>
<dbReference type="KEGG" id="dpf:ON006_15260"/>
<dbReference type="Proteomes" id="UP001164653">
    <property type="component" value="Chromosome"/>
</dbReference>
<dbReference type="Gene3D" id="3.90.226.10">
    <property type="entry name" value="2-enoyl-CoA Hydratase, Chain A, domain 1"/>
    <property type="match status" value="1"/>
</dbReference>
<dbReference type="GO" id="GO:0006508">
    <property type="term" value="P:proteolysis"/>
    <property type="evidence" value="ECO:0007669"/>
    <property type="project" value="InterPro"/>
</dbReference>
<sequence length="485" mass="54986">MKSSIYTTIIALFLFFFHGHAQPAYEKRYPSDLLIKDLAFIKTSVEGLHPGYNRFGKKGEFDAACDSVRTILQKDDSLSLKAFFRLVNPMLVKIRCGHTKFFAPMKGFPFYFYTDHLLPVIVRFDDGGRLLVIKSINERFRGKFLEKINGKPVTEIVTELRKQMFTDGFVRSSADAQIEQYFSAWYADFVQEAEKFQLTFKDESGQETLSEADGISTETWQELNKNTSSLISRNRLEMKNDSVALLRIPGFYSNNGNKHFISFLDSSFTEIRKKNIQHLIVDVRDNEGGNDVLGKELFARMALKDFNYYDRIEVKAKTKKQVPNHEAAYFPKFIGLARFFIHKDAQGRLLFKKHKNLGAHHPRKDAYRGKVWFLTNGLSYSVTSEFLAVARSENRGIFVGAESGGTYEGDNSGTFVIFKLPATSLDLGVPVGGYYMAVKPGQEPGRGIIPDIKVLPTRQDLLENRDPAIPLVMGKIAGATYSISQ</sequence>
<protein>
    <submittedName>
        <fullName evidence="2">S41 family peptidase</fullName>
    </submittedName>
</protein>
<dbReference type="SUPFAM" id="SSF52096">
    <property type="entry name" value="ClpP/crotonase"/>
    <property type="match status" value="1"/>
</dbReference>
<dbReference type="RefSeq" id="WP_244823066.1">
    <property type="nucleotide sequence ID" value="NZ_CP112998.1"/>
</dbReference>
<evidence type="ECO:0000313" key="2">
    <source>
        <dbReference type="EMBL" id="WAC15291.1"/>
    </source>
</evidence>
<keyword evidence="3" id="KW-1185">Reference proteome</keyword>
<evidence type="ECO:0000313" key="3">
    <source>
        <dbReference type="Proteomes" id="UP001164653"/>
    </source>
</evidence>